<keyword evidence="4 7" id="KW-0472">Membrane</keyword>
<feature type="compositionally biased region" description="Pro residues" evidence="9">
    <location>
        <begin position="271"/>
        <end position="281"/>
    </location>
</feature>
<dbReference type="GO" id="GO:0006886">
    <property type="term" value="P:intracellular protein transport"/>
    <property type="evidence" value="ECO:0007669"/>
    <property type="project" value="InterPro"/>
</dbReference>
<dbReference type="GO" id="GO:0030132">
    <property type="term" value="C:clathrin coat of coated pit"/>
    <property type="evidence" value="ECO:0007669"/>
    <property type="project" value="InterPro"/>
</dbReference>
<organism evidence="10 11">
    <name type="scientific">Vigna mungo</name>
    <name type="common">Black gram</name>
    <name type="synonym">Phaseolus mungo</name>
    <dbReference type="NCBI Taxonomy" id="3915"/>
    <lineage>
        <taxon>Eukaryota</taxon>
        <taxon>Viridiplantae</taxon>
        <taxon>Streptophyta</taxon>
        <taxon>Embryophyta</taxon>
        <taxon>Tracheophyta</taxon>
        <taxon>Spermatophyta</taxon>
        <taxon>Magnoliopsida</taxon>
        <taxon>eudicotyledons</taxon>
        <taxon>Gunneridae</taxon>
        <taxon>Pentapetalae</taxon>
        <taxon>rosids</taxon>
        <taxon>fabids</taxon>
        <taxon>Fabales</taxon>
        <taxon>Fabaceae</taxon>
        <taxon>Papilionoideae</taxon>
        <taxon>50 kb inversion clade</taxon>
        <taxon>NPAAA clade</taxon>
        <taxon>indigoferoid/millettioid clade</taxon>
        <taxon>Phaseoleae</taxon>
        <taxon>Vigna</taxon>
    </lineage>
</organism>
<dbReference type="AlphaFoldDB" id="A0AAQ3ML96"/>
<dbReference type="GO" id="GO:0032050">
    <property type="term" value="F:clathrin heavy chain binding"/>
    <property type="evidence" value="ECO:0007669"/>
    <property type="project" value="TreeGrafter"/>
</dbReference>
<dbReference type="PANTHER" id="PTHR10639:SF7">
    <property type="entry name" value="CLATHRIN LIGHT CHAIN"/>
    <property type="match status" value="1"/>
</dbReference>
<dbReference type="PANTHER" id="PTHR10639">
    <property type="entry name" value="CLATHRIN LIGHT CHAIN"/>
    <property type="match status" value="1"/>
</dbReference>
<evidence type="ECO:0000313" key="10">
    <source>
        <dbReference type="EMBL" id="WVY93187.1"/>
    </source>
</evidence>
<reference evidence="10 11" key="1">
    <citation type="journal article" date="2023" name="Life. Sci Alliance">
        <title>Evolutionary insights into 3D genome organization and epigenetic landscape of Vigna mungo.</title>
        <authorList>
            <person name="Junaid A."/>
            <person name="Singh B."/>
            <person name="Bhatia S."/>
        </authorList>
    </citation>
    <scope>NUCLEOTIDE SEQUENCE [LARGE SCALE GENOMIC DNA]</scope>
    <source>
        <strain evidence="10">Urdbean</strain>
    </source>
</reference>
<evidence type="ECO:0000256" key="1">
    <source>
        <dbReference type="ARBA" id="ARBA00003913"/>
    </source>
</evidence>
<comment type="function">
    <text evidence="1 7">Clathrin is the major protein of the polyhedral coat of coated pits and vesicles.</text>
</comment>
<feature type="compositionally biased region" description="Basic and acidic residues" evidence="9">
    <location>
        <begin position="283"/>
        <end position="296"/>
    </location>
</feature>
<feature type="region of interest" description="Disordered" evidence="9">
    <location>
        <begin position="227"/>
        <end position="256"/>
    </location>
</feature>
<keyword evidence="11" id="KW-1185">Reference proteome</keyword>
<feature type="compositionally biased region" description="Polar residues" evidence="9">
    <location>
        <begin position="1"/>
        <end position="18"/>
    </location>
</feature>
<sequence>MSSFDAFTDDLNVNSSSTHQHDDEEDNFSGYGGYSSFTGGFSADGDVAVDHSAAASPEIYGFTDPTPAYSQSPFESASVENGNENGNGYGDGDGVFVSDGPVLPPPTEMEPEEGYALREWRRQNAILLEEKEKREKEMRLKIIEEAEEYKVAFYEKRKVNVESSKVQNREREKDIICARCIFYCSNREWNFSVEQLFLANQEKFHKEADKAYWKAIAELIPREVPNIEKKRGKKDQDKKPSITVIQGPKPGKPTDLSRLRQILLKLKHTPPPHMIPPPPAPAKDAKDGKDGKEKATKATGSAAEGATASQPKDAASNGAADELQKETPAAEEQAAA</sequence>
<comment type="similarity">
    <text evidence="3 7">Belongs to the clathrin light chain family.</text>
</comment>
<evidence type="ECO:0000256" key="9">
    <source>
        <dbReference type="SAM" id="MobiDB-lite"/>
    </source>
</evidence>
<proteinExistence type="inferred from homology"/>
<feature type="coiled-coil region" evidence="8">
    <location>
        <begin position="117"/>
        <end position="148"/>
    </location>
</feature>
<keyword evidence="5 7" id="KW-0168">Coated pit</keyword>
<feature type="region of interest" description="Disordered" evidence="9">
    <location>
        <begin position="58"/>
        <end position="113"/>
    </location>
</feature>
<dbReference type="GO" id="GO:0005198">
    <property type="term" value="F:structural molecule activity"/>
    <property type="evidence" value="ECO:0007669"/>
    <property type="project" value="InterPro"/>
</dbReference>
<feature type="compositionally biased region" description="Low complexity" evidence="9">
    <location>
        <begin position="297"/>
        <end position="309"/>
    </location>
</feature>
<dbReference type="GO" id="GO:0030130">
    <property type="term" value="C:clathrin coat of trans-Golgi network vesicle"/>
    <property type="evidence" value="ECO:0007669"/>
    <property type="project" value="InterPro"/>
</dbReference>
<feature type="compositionally biased region" description="Basic and acidic residues" evidence="9">
    <location>
        <begin position="227"/>
        <end position="240"/>
    </location>
</feature>
<evidence type="ECO:0000256" key="6">
    <source>
        <dbReference type="ARBA" id="ARBA00023329"/>
    </source>
</evidence>
<protein>
    <recommendedName>
        <fullName evidence="7">Clathrin light chain</fullName>
    </recommendedName>
</protein>
<feature type="region of interest" description="Disordered" evidence="9">
    <location>
        <begin position="1"/>
        <end position="35"/>
    </location>
</feature>
<feature type="region of interest" description="Disordered" evidence="9">
    <location>
        <begin position="268"/>
        <end position="336"/>
    </location>
</feature>
<dbReference type="Pfam" id="PF01086">
    <property type="entry name" value="Clathrin_lg_ch"/>
    <property type="match status" value="1"/>
</dbReference>
<dbReference type="EMBL" id="CP144691">
    <property type="protein sequence ID" value="WVY93187.1"/>
    <property type="molecule type" value="Genomic_DNA"/>
</dbReference>
<comment type="subcellular location">
    <subcellularLocation>
        <location evidence="2 7">Cytoplasmic vesicle membrane</location>
        <topology evidence="2 7">Peripheral membrane protein</topology>
        <orientation evidence="2 7">Cytoplasmic side</orientation>
    </subcellularLocation>
    <subcellularLocation>
        <location evidence="7">Membrane</location>
        <location evidence="7">Coated pit</location>
        <topology evidence="7">Peripheral membrane protein</topology>
        <orientation evidence="7">Cytoplasmic side</orientation>
    </subcellularLocation>
    <text evidence="7">Cytoplasmic face of coated pits and vesicles.</text>
</comment>
<keyword evidence="8" id="KW-0175">Coiled coil</keyword>
<evidence type="ECO:0000256" key="2">
    <source>
        <dbReference type="ARBA" id="ARBA00004180"/>
    </source>
</evidence>
<keyword evidence="6 7" id="KW-0968">Cytoplasmic vesicle</keyword>
<evidence type="ECO:0000256" key="5">
    <source>
        <dbReference type="ARBA" id="ARBA00023176"/>
    </source>
</evidence>
<dbReference type="Proteomes" id="UP001374535">
    <property type="component" value="Chromosome 10"/>
</dbReference>
<evidence type="ECO:0000256" key="7">
    <source>
        <dbReference type="RuleBase" id="RU363137"/>
    </source>
</evidence>
<feature type="compositionally biased region" description="Polar residues" evidence="9">
    <location>
        <begin position="68"/>
        <end position="79"/>
    </location>
</feature>
<dbReference type="InterPro" id="IPR000996">
    <property type="entry name" value="Clathrin_L-chain"/>
</dbReference>
<evidence type="ECO:0000313" key="11">
    <source>
        <dbReference type="Proteomes" id="UP001374535"/>
    </source>
</evidence>
<evidence type="ECO:0000256" key="3">
    <source>
        <dbReference type="ARBA" id="ARBA00005263"/>
    </source>
</evidence>
<evidence type="ECO:0000256" key="4">
    <source>
        <dbReference type="ARBA" id="ARBA00023136"/>
    </source>
</evidence>
<dbReference type="GO" id="GO:0072583">
    <property type="term" value="P:clathrin-dependent endocytosis"/>
    <property type="evidence" value="ECO:0007669"/>
    <property type="project" value="TreeGrafter"/>
</dbReference>
<gene>
    <name evidence="10" type="ORF">V8G54_032275</name>
</gene>
<name>A0AAQ3ML96_VIGMU</name>
<evidence type="ECO:0000256" key="8">
    <source>
        <dbReference type="SAM" id="Coils"/>
    </source>
</evidence>
<accession>A0AAQ3ML96</accession>